<dbReference type="SUPFAM" id="SSF50978">
    <property type="entry name" value="WD40 repeat-like"/>
    <property type="match status" value="1"/>
</dbReference>
<keyword evidence="2" id="KW-0677">Repeat</keyword>
<dbReference type="InterPro" id="IPR001680">
    <property type="entry name" value="WD40_rpt"/>
</dbReference>
<evidence type="ECO:0000256" key="3">
    <source>
        <dbReference type="SAM" id="MobiDB-lite"/>
    </source>
</evidence>
<dbReference type="VEuPathDB" id="FungiDB:SPPG_02290"/>
<dbReference type="Gene3D" id="2.130.10.10">
    <property type="entry name" value="YVTN repeat-like/Quinoprotein amine dehydrogenase"/>
    <property type="match status" value="2"/>
</dbReference>
<dbReference type="InParanoid" id="A0A0L0HPA5"/>
<feature type="region of interest" description="Disordered" evidence="3">
    <location>
        <begin position="1"/>
        <end position="90"/>
    </location>
</feature>
<proteinExistence type="predicted"/>
<dbReference type="STRING" id="645134.A0A0L0HPA5"/>
<evidence type="ECO:0000313" key="4">
    <source>
        <dbReference type="EMBL" id="KND03236.1"/>
    </source>
</evidence>
<dbReference type="Proteomes" id="UP000053201">
    <property type="component" value="Unassembled WGS sequence"/>
</dbReference>
<dbReference type="PANTHER" id="PTHR44472:SF1">
    <property type="entry name" value="DDB1 AND CUL4 ASSOCIATED FACTOR 4"/>
    <property type="match status" value="1"/>
</dbReference>
<sequence length="585" mass="64297">MHRQPRGGQSHGDAQSSGRGRRYQGGNSDSLDRGGPARRKPSWGGHSRTHQRQSRKRPRHGWKEGPQGLADAVTSADVASSSADDSNTAVPMEIPGYYFDPEKNRYFKIVPSKHASSSSRYTVDALREQEATKERNRVAENIQRKHREEILPSRRHGAGFVYPTLPLFISDREINASLHRPGVNVQSRAWETMIKYLRHRSTIRNAGGEVDGIGFVMQPADITDFQMHPFRNHVCVGQTDGSVRLFAFDVEQKESGPPQYEQKSPYLLRHEDSEITSLHYGHVSENTSTIITTCLGLGGRPGSVQAYQYRHQSPSIGHNLFAAEVGTYRLMMSKMSVFTSAVATLPHEAGGSIIAAGAKGKAIVIKSWEGGNGNAQVRHLLMPGKTDVLAQAFDKMGTVLYSGCRDGSIHLFDVRTSGTIANEMTLGQSGRGGTVQTHEGGSIRRLAHPSAICCIQDLGANQVLSAAMDGSMYMWDTRFPTSPIVEFHGHVNTHARINFCVNEDKNVLIAAGLDRHLRAWSMRTGALLSQQPPTQTNAIGPRIIRFMTDGKDNSSGYSEQNSWARMAGGLVWGACGKDIEIWGLE</sequence>
<keyword evidence="5" id="KW-1185">Reference proteome</keyword>
<protein>
    <submittedName>
        <fullName evidence="4">Uncharacterized protein</fullName>
    </submittedName>
</protein>
<dbReference type="FunCoup" id="A0A0L0HPA5">
    <property type="interactions" value="5"/>
</dbReference>
<evidence type="ECO:0000256" key="2">
    <source>
        <dbReference type="ARBA" id="ARBA00022737"/>
    </source>
</evidence>
<dbReference type="GO" id="GO:0080008">
    <property type="term" value="C:Cul4-RING E3 ubiquitin ligase complex"/>
    <property type="evidence" value="ECO:0007669"/>
    <property type="project" value="TreeGrafter"/>
</dbReference>
<dbReference type="Pfam" id="PF23761">
    <property type="entry name" value="Beta-prop_DCAF4"/>
    <property type="match status" value="1"/>
</dbReference>
<keyword evidence="1" id="KW-0853">WD repeat</keyword>
<dbReference type="AlphaFoldDB" id="A0A0L0HPA5"/>
<accession>A0A0L0HPA5</accession>
<dbReference type="EMBL" id="KQ257452">
    <property type="protein sequence ID" value="KND03236.1"/>
    <property type="molecule type" value="Genomic_DNA"/>
</dbReference>
<dbReference type="InterPro" id="IPR036322">
    <property type="entry name" value="WD40_repeat_dom_sf"/>
</dbReference>
<feature type="compositionally biased region" description="Basic residues" evidence="3">
    <location>
        <begin position="36"/>
        <end position="60"/>
    </location>
</feature>
<dbReference type="PANTHER" id="PTHR44472">
    <property type="entry name" value="DDB1- AND CUL4-ASSOCIATED FACTOR 4-RELATED"/>
    <property type="match status" value="1"/>
</dbReference>
<evidence type="ECO:0000313" key="5">
    <source>
        <dbReference type="Proteomes" id="UP000053201"/>
    </source>
</evidence>
<dbReference type="SMART" id="SM00320">
    <property type="entry name" value="WD40"/>
    <property type="match status" value="4"/>
</dbReference>
<dbReference type="GeneID" id="27685884"/>
<gene>
    <name evidence="4" type="ORF">SPPG_02290</name>
</gene>
<reference evidence="4 5" key="1">
    <citation type="submission" date="2009-08" db="EMBL/GenBank/DDBJ databases">
        <title>The Genome Sequence of Spizellomyces punctatus strain DAOM BR117.</title>
        <authorList>
            <consortium name="The Broad Institute Genome Sequencing Platform"/>
            <person name="Russ C."/>
            <person name="Cuomo C."/>
            <person name="Shea T."/>
            <person name="Young S.K."/>
            <person name="Zeng Q."/>
            <person name="Koehrsen M."/>
            <person name="Haas B."/>
            <person name="Borodovsky M."/>
            <person name="Guigo R."/>
            <person name="Alvarado L."/>
            <person name="Berlin A."/>
            <person name="Bochicchio J."/>
            <person name="Borenstein D."/>
            <person name="Chapman S."/>
            <person name="Chen Z."/>
            <person name="Engels R."/>
            <person name="Freedman E."/>
            <person name="Gellesch M."/>
            <person name="Goldberg J."/>
            <person name="Griggs A."/>
            <person name="Gujja S."/>
            <person name="Heiman D."/>
            <person name="Hepburn T."/>
            <person name="Howarth C."/>
            <person name="Jen D."/>
            <person name="Larson L."/>
            <person name="Lewis B."/>
            <person name="Mehta T."/>
            <person name="Park D."/>
            <person name="Pearson M."/>
            <person name="Roberts A."/>
            <person name="Saif S."/>
            <person name="Shenoy N."/>
            <person name="Sisk P."/>
            <person name="Stolte C."/>
            <person name="Sykes S."/>
            <person name="Thomson T."/>
            <person name="Walk T."/>
            <person name="White J."/>
            <person name="Yandava C."/>
            <person name="Burger G."/>
            <person name="Gray M.W."/>
            <person name="Holland P.W.H."/>
            <person name="King N."/>
            <person name="Lang F.B.F."/>
            <person name="Roger A.J."/>
            <person name="Ruiz-Trillo I."/>
            <person name="Lander E."/>
            <person name="Nusbaum C."/>
        </authorList>
    </citation>
    <scope>NUCLEOTIDE SEQUENCE [LARGE SCALE GENOMIC DNA]</scope>
    <source>
        <strain evidence="4 5">DAOM BR117</strain>
    </source>
</reference>
<dbReference type="eggNOG" id="KOG2695">
    <property type="taxonomic scope" value="Eukaryota"/>
</dbReference>
<organism evidence="4 5">
    <name type="scientific">Spizellomyces punctatus (strain DAOM BR117)</name>
    <dbReference type="NCBI Taxonomy" id="645134"/>
    <lineage>
        <taxon>Eukaryota</taxon>
        <taxon>Fungi</taxon>
        <taxon>Fungi incertae sedis</taxon>
        <taxon>Chytridiomycota</taxon>
        <taxon>Chytridiomycota incertae sedis</taxon>
        <taxon>Chytridiomycetes</taxon>
        <taxon>Spizellomycetales</taxon>
        <taxon>Spizellomycetaceae</taxon>
        <taxon>Spizellomyces</taxon>
    </lineage>
</organism>
<dbReference type="OrthoDB" id="2119708at2759"/>
<feature type="compositionally biased region" description="Low complexity" evidence="3">
    <location>
        <begin position="70"/>
        <end position="90"/>
    </location>
</feature>
<dbReference type="InterPro" id="IPR015943">
    <property type="entry name" value="WD40/YVTN_repeat-like_dom_sf"/>
</dbReference>
<dbReference type="RefSeq" id="XP_016611275.1">
    <property type="nucleotide sequence ID" value="XM_016750579.1"/>
</dbReference>
<name>A0A0L0HPA5_SPIPD</name>
<dbReference type="InterPro" id="IPR052254">
    <property type="entry name" value="CUL4-DDB1_E3_ligase_receptor"/>
</dbReference>
<evidence type="ECO:0000256" key="1">
    <source>
        <dbReference type="ARBA" id="ARBA00022574"/>
    </source>
</evidence>